<dbReference type="InterPro" id="IPR001482">
    <property type="entry name" value="T2SS/T4SS_dom"/>
</dbReference>
<reference evidence="4" key="1">
    <citation type="journal article" date="2014" name="Front. Microbiol.">
        <title>High frequency of phylogenetically diverse reductive dehalogenase-homologous genes in deep subseafloor sedimentary metagenomes.</title>
        <authorList>
            <person name="Kawai M."/>
            <person name="Futagami T."/>
            <person name="Toyoda A."/>
            <person name="Takaki Y."/>
            <person name="Nishi S."/>
            <person name="Hori S."/>
            <person name="Arai W."/>
            <person name="Tsubouchi T."/>
            <person name="Morono Y."/>
            <person name="Uchiyama I."/>
            <person name="Ito T."/>
            <person name="Fujiyama A."/>
            <person name="Inagaki F."/>
            <person name="Takami H."/>
        </authorList>
    </citation>
    <scope>NUCLEOTIDE SEQUENCE</scope>
    <source>
        <strain evidence="4">Expedition CK06-06</strain>
    </source>
</reference>
<evidence type="ECO:0000256" key="2">
    <source>
        <dbReference type="ARBA" id="ARBA00022840"/>
    </source>
</evidence>
<dbReference type="SUPFAM" id="SSF52540">
    <property type="entry name" value="P-loop containing nucleoside triphosphate hydrolases"/>
    <property type="match status" value="1"/>
</dbReference>
<keyword evidence="2" id="KW-0067">ATP-binding</keyword>
<feature type="non-terminal residue" evidence="4">
    <location>
        <position position="247"/>
    </location>
</feature>
<dbReference type="SMART" id="SM00382">
    <property type="entry name" value="AAA"/>
    <property type="match status" value="1"/>
</dbReference>
<proteinExistence type="predicted"/>
<dbReference type="Pfam" id="PF00437">
    <property type="entry name" value="T2SSE"/>
    <property type="match status" value="1"/>
</dbReference>
<dbReference type="InterPro" id="IPR027417">
    <property type="entry name" value="P-loop_NTPase"/>
</dbReference>
<dbReference type="InterPro" id="IPR003593">
    <property type="entry name" value="AAA+_ATPase"/>
</dbReference>
<evidence type="ECO:0000256" key="1">
    <source>
        <dbReference type="ARBA" id="ARBA00022741"/>
    </source>
</evidence>
<dbReference type="CDD" id="cd01129">
    <property type="entry name" value="PulE-GspE-like"/>
    <property type="match status" value="1"/>
</dbReference>
<feature type="non-terminal residue" evidence="4">
    <location>
        <position position="1"/>
    </location>
</feature>
<accession>X0XU74</accession>
<comment type="caution">
    <text evidence="4">The sequence shown here is derived from an EMBL/GenBank/DDBJ whole genome shotgun (WGS) entry which is preliminary data.</text>
</comment>
<keyword evidence="1" id="KW-0547">Nucleotide-binding</keyword>
<name>X0XU74_9ZZZZ</name>
<dbReference type="EMBL" id="BARS01045996">
    <property type="protein sequence ID" value="GAG38837.1"/>
    <property type="molecule type" value="Genomic_DNA"/>
</dbReference>
<sequence length="247" mass="26882">LLFSLESLGMSSSYLGVFREFIRKPHGIVFITGPTGSGKTTTLYACLNEINTPERKIITIEDPIEYEMEGITQIQVSPEIGLDFAKGLRSTLRHDPNVVMVGEVRDLETAEIAIRASLTGHLVFSTLHTNDAASGVTRLIDIGVEPYLVASSLEAIIAQRLVRTICPDCKKKDDGNAELAARIAEDLSLPSAAGVEMYRGSGCERCNLTGFFGRTAIYEVLLLDGATRSLITKKSSSNELKRQAMKA</sequence>
<dbReference type="AlphaFoldDB" id="X0XU74"/>
<dbReference type="GO" id="GO:0005524">
    <property type="term" value="F:ATP binding"/>
    <property type="evidence" value="ECO:0007669"/>
    <property type="project" value="UniProtKB-KW"/>
</dbReference>
<dbReference type="PANTHER" id="PTHR30258">
    <property type="entry name" value="TYPE II SECRETION SYSTEM PROTEIN GSPE-RELATED"/>
    <property type="match status" value="1"/>
</dbReference>
<dbReference type="GO" id="GO:0016887">
    <property type="term" value="F:ATP hydrolysis activity"/>
    <property type="evidence" value="ECO:0007669"/>
    <property type="project" value="TreeGrafter"/>
</dbReference>
<dbReference type="Gene3D" id="3.40.50.300">
    <property type="entry name" value="P-loop containing nucleotide triphosphate hydrolases"/>
    <property type="match status" value="1"/>
</dbReference>
<feature type="domain" description="AAA+ ATPase" evidence="3">
    <location>
        <begin position="25"/>
        <end position="146"/>
    </location>
</feature>
<organism evidence="4">
    <name type="scientific">marine sediment metagenome</name>
    <dbReference type="NCBI Taxonomy" id="412755"/>
    <lineage>
        <taxon>unclassified sequences</taxon>
        <taxon>metagenomes</taxon>
        <taxon>ecological metagenomes</taxon>
    </lineage>
</organism>
<evidence type="ECO:0000313" key="4">
    <source>
        <dbReference type="EMBL" id="GAG38837.1"/>
    </source>
</evidence>
<gene>
    <name evidence="4" type="ORF">S01H1_69290</name>
</gene>
<evidence type="ECO:0000259" key="3">
    <source>
        <dbReference type="SMART" id="SM00382"/>
    </source>
</evidence>
<dbReference type="PANTHER" id="PTHR30258:SF3">
    <property type="entry name" value="SLL1921 PROTEIN"/>
    <property type="match status" value="1"/>
</dbReference>
<dbReference type="GO" id="GO:0005886">
    <property type="term" value="C:plasma membrane"/>
    <property type="evidence" value="ECO:0007669"/>
    <property type="project" value="TreeGrafter"/>
</dbReference>
<protein>
    <recommendedName>
        <fullName evidence="3">AAA+ ATPase domain-containing protein</fullName>
    </recommendedName>
</protein>